<dbReference type="AlphaFoldDB" id="E9GZ94"/>
<dbReference type="STRING" id="6669.E9GZ94"/>
<dbReference type="HAMAP" id="MF_01547">
    <property type="entry name" value="RNA_methyltr_E"/>
    <property type="match status" value="1"/>
</dbReference>
<protein>
    <recommendedName>
        <fullName evidence="9">rRNA methyltransferase 2, mitochondrial</fullName>
    </recommendedName>
</protein>
<dbReference type="Gene3D" id="3.40.50.150">
    <property type="entry name" value="Vaccinia Virus protein VP39"/>
    <property type="match status" value="1"/>
</dbReference>
<gene>
    <name evidence="12" type="ORF">DAPPUDRAFT_306870</name>
</gene>
<sequence>MNIAVCSVRQFCSSSTCFKKVPDRLKGRSKSSQEWLTRQMNDEYVLKAKMENYRARSAFKLIEIDDKHKFLKPGDVVVECGAAPGAWTQVCVKRINATGKVSSQLKGKHVAVDLQPMYPIEGAVILAPLDFTKSLSQTRITEILGGQLANAVLSDMAPAASGIRDLDQDRILELAYSVLRYAQQISMDGATLLIKLWAGGRIKQLENEIALHYSQVKVVKPPSSRQDSAEMFILASNFKKNT</sequence>
<dbReference type="eggNOG" id="KOG4589">
    <property type="taxonomic scope" value="Eukaryota"/>
</dbReference>
<dbReference type="EMBL" id="GL732577">
    <property type="protein sequence ID" value="EFX75196.1"/>
    <property type="molecule type" value="Genomic_DNA"/>
</dbReference>
<dbReference type="GO" id="GO:0005739">
    <property type="term" value="C:mitochondrion"/>
    <property type="evidence" value="ECO:0000318"/>
    <property type="project" value="GO_Central"/>
</dbReference>
<accession>E9GZ94</accession>
<comment type="subcellular location">
    <subcellularLocation>
        <location evidence="1">Mitochondrion</location>
    </subcellularLocation>
</comment>
<dbReference type="GO" id="GO:1902775">
    <property type="term" value="P:mitochondrial large ribosomal subunit assembly"/>
    <property type="evidence" value="ECO:0007669"/>
    <property type="project" value="UniProtKB-ARBA"/>
</dbReference>
<organism evidence="12 13">
    <name type="scientific">Daphnia pulex</name>
    <name type="common">Water flea</name>
    <dbReference type="NCBI Taxonomy" id="6669"/>
    <lineage>
        <taxon>Eukaryota</taxon>
        <taxon>Metazoa</taxon>
        <taxon>Ecdysozoa</taxon>
        <taxon>Arthropoda</taxon>
        <taxon>Crustacea</taxon>
        <taxon>Branchiopoda</taxon>
        <taxon>Diplostraca</taxon>
        <taxon>Cladocera</taxon>
        <taxon>Anomopoda</taxon>
        <taxon>Daphniidae</taxon>
        <taxon>Daphnia</taxon>
    </lineage>
</organism>
<evidence type="ECO:0000256" key="1">
    <source>
        <dbReference type="ARBA" id="ARBA00004173"/>
    </source>
</evidence>
<dbReference type="OMA" id="HRQTDHL"/>
<keyword evidence="8" id="KW-0496">Mitochondrion</keyword>
<keyword evidence="3" id="KW-0698">rRNA processing</keyword>
<evidence type="ECO:0000313" key="13">
    <source>
        <dbReference type="Proteomes" id="UP000000305"/>
    </source>
</evidence>
<dbReference type="Pfam" id="PF01728">
    <property type="entry name" value="FtsJ"/>
    <property type="match status" value="1"/>
</dbReference>
<evidence type="ECO:0000256" key="7">
    <source>
        <dbReference type="ARBA" id="ARBA00022946"/>
    </source>
</evidence>
<dbReference type="OrthoDB" id="20105at2759"/>
<evidence type="ECO:0000259" key="11">
    <source>
        <dbReference type="Pfam" id="PF01728"/>
    </source>
</evidence>
<reference evidence="12 13" key="1">
    <citation type="journal article" date="2011" name="Science">
        <title>The ecoresponsive genome of Daphnia pulex.</title>
        <authorList>
            <person name="Colbourne J.K."/>
            <person name="Pfrender M.E."/>
            <person name="Gilbert D."/>
            <person name="Thomas W.K."/>
            <person name="Tucker A."/>
            <person name="Oakley T.H."/>
            <person name="Tokishita S."/>
            <person name="Aerts A."/>
            <person name="Arnold G.J."/>
            <person name="Basu M.K."/>
            <person name="Bauer D.J."/>
            <person name="Caceres C.E."/>
            <person name="Carmel L."/>
            <person name="Casola C."/>
            <person name="Choi J.H."/>
            <person name="Detter J.C."/>
            <person name="Dong Q."/>
            <person name="Dusheyko S."/>
            <person name="Eads B.D."/>
            <person name="Frohlich T."/>
            <person name="Geiler-Samerotte K.A."/>
            <person name="Gerlach D."/>
            <person name="Hatcher P."/>
            <person name="Jogdeo S."/>
            <person name="Krijgsveld J."/>
            <person name="Kriventseva E.V."/>
            <person name="Kultz D."/>
            <person name="Laforsch C."/>
            <person name="Lindquist E."/>
            <person name="Lopez J."/>
            <person name="Manak J.R."/>
            <person name="Muller J."/>
            <person name="Pangilinan J."/>
            <person name="Patwardhan R.P."/>
            <person name="Pitluck S."/>
            <person name="Pritham E.J."/>
            <person name="Rechtsteiner A."/>
            <person name="Rho M."/>
            <person name="Rogozin I.B."/>
            <person name="Sakarya O."/>
            <person name="Salamov A."/>
            <person name="Schaack S."/>
            <person name="Shapiro H."/>
            <person name="Shiga Y."/>
            <person name="Skalitzky C."/>
            <person name="Smith Z."/>
            <person name="Souvorov A."/>
            <person name="Sung W."/>
            <person name="Tang Z."/>
            <person name="Tsuchiya D."/>
            <person name="Tu H."/>
            <person name="Vos H."/>
            <person name="Wang M."/>
            <person name="Wolf Y.I."/>
            <person name="Yamagata H."/>
            <person name="Yamada T."/>
            <person name="Ye Y."/>
            <person name="Shaw J.R."/>
            <person name="Andrews J."/>
            <person name="Crease T.J."/>
            <person name="Tang H."/>
            <person name="Lucas S.M."/>
            <person name="Robertson H.M."/>
            <person name="Bork P."/>
            <person name="Koonin E.V."/>
            <person name="Zdobnov E.M."/>
            <person name="Grigoriev I.V."/>
            <person name="Lynch M."/>
            <person name="Boore J.L."/>
        </authorList>
    </citation>
    <scope>NUCLEOTIDE SEQUENCE [LARGE SCALE GENOMIC DNA]</scope>
</reference>
<dbReference type="GO" id="GO:0005759">
    <property type="term" value="C:mitochondrial matrix"/>
    <property type="evidence" value="ECO:0007669"/>
    <property type="project" value="UniProtKB-ARBA"/>
</dbReference>
<dbReference type="InterPro" id="IPR015507">
    <property type="entry name" value="rRNA-MeTfrase_E"/>
</dbReference>
<dbReference type="SUPFAM" id="SSF53335">
    <property type="entry name" value="S-adenosyl-L-methionine-dependent methyltransferases"/>
    <property type="match status" value="1"/>
</dbReference>
<evidence type="ECO:0000313" key="12">
    <source>
        <dbReference type="EMBL" id="EFX75196.1"/>
    </source>
</evidence>
<evidence type="ECO:0000256" key="2">
    <source>
        <dbReference type="ARBA" id="ARBA00009258"/>
    </source>
</evidence>
<feature type="domain" description="Ribosomal RNA methyltransferase FtsJ" evidence="11">
    <location>
        <begin position="53"/>
        <end position="238"/>
    </location>
</feature>
<dbReference type="InterPro" id="IPR050082">
    <property type="entry name" value="RNA_methyltr_RlmE"/>
</dbReference>
<evidence type="ECO:0000256" key="4">
    <source>
        <dbReference type="ARBA" id="ARBA00022603"/>
    </source>
</evidence>
<comment type="similarity">
    <text evidence="2">Belongs to the class I-like SAM-binding methyltransferase superfamily. RNA methyltransferase RlmE family.</text>
</comment>
<dbReference type="InterPro" id="IPR029063">
    <property type="entry name" value="SAM-dependent_MTases_sf"/>
</dbReference>
<dbReference type="KEGG" id="dpx:DAPPUDRAFT_306870"/>
<dbReference type="InterPro" id="IPR002877">
    <property type="entry name" value="RNA_MeTrfase_FtsJ_dom"/>
</dbReference>
<dbReference type="FunFam" id="3.40.50.150:FF:000129">
    <property type="entry name" value="Mitochondrial rRNA methyltransferase 2"/>
    <property type="match status" value="1"/>
</dbReference>
<evidence type="ECO:0000256" key="10">
    <source>
        <dbReference type="PIRSR" id="PIRSR005461-1"/>
    </source>
</evidence>
<dbReference type="GO" id="GO:0008650">
    <property type="term" value="F:rRNA (uridine-2'-O-)-methyltransferase activity"/>
    <property type="evidence" value="ECO:0000318"/>
    <property type="project" value="GO_Central"/>
</dbReference>
<dbReference type="PANTHER" id="PTHR10920">
    <property type="entry name" value="RIBOSOMAL RNA METHYLTRANSFERASE"/>
    <property type="match status" value="1"/>
</dbReference>
<keyword evidence="7" id="KW-0809">Transit peptide</keyword>
<keyword evidence="5" id="KW-0808">Transferase</keyword>
<evidence type="ECO:0000256" key="9">
    <source>
        <dbReference type="ARBA" id="ARBA00041184"/>
    </source>
</evidence>
<evidence type="ECO:0000256" key="3">
    <source>
        <dbReference type="ARBA" id="ARBA00022552"/>
    </source>
</evidence>
<keyword evidence="13" id="KW-1185">Reference proteome</keyword>
<dbReference type="PANTHER" id="PTHR10920:SF18">
    <property type="entry name" value="RRNA METHYLTRANSFERASE 2, MITOCHONDRIAL"/>
    <property type="match status" value="1"/>
</dbReference>
<keyword evidence="4" id="KW-0489">Methyltransferase</keyword>
<dbReference type="Proteomes" id="UP000000305">
    <property type="component" value="Unassembled WGS sequence"/>
</dbReference>
<dbReference type="InParanoid" id="E9GZ94"/>
<proteinExistence type="inferred from homology"/>
<evidence type="ECO:0000256" key="6">
    <source>
        <dbReference type="ARBA" id="ARBA00022691"/>
    </source>
</evidence>
<feature type="active site" description="Proton acceptor" evidence="10">
    <location>
        <position position="195"/>
    </location>
</feature>
<dbReference type="HOGENOM" id="CLU_009422_4_2_1"/>
<keyword evidence="6 10" id="KW-0949">S-adenosyl-L-methionine</keyword>
<evidence type="ECO:0000256" key="5">
    <source>
        <dbReference type="ARBA" id="ARBA00022679"/>
    </source>
</evidence>
<name>E9GZ94_DAPPU</name>
<dbReference type="FunCoup" id="E9GZ94">
    <property type="interactions" value="1657"/>
</dbReference>
<dbReference type="PIRSF" id="PIRSF005461">
    <property type="entry name" value="23S_rRNA_mtase"/>
    <property type="match status" value="1"/>
</dbReference>
<evidence type="ECO:0000256" key="8">
    <source>
        <dbReference type="ARBA" id="ARBA00023128"/>
    </source>
</evidence>
<dbReference type="GO" id="GO:0001510">
    <property type="term" value="P:RNA methylation"/>
    <property type="evidence" value="ECO:0000318"/>
    <property type="project" value="GO_Central"/>
</dbReference>